<keyword evidence="2" id="KW-1185">Reference proteome</keyword>
<dbReference type="InParanoid" id="A0A419Q1X4"/>
<protein>
    <submittedName>
        <fullName evidence="1">Uncharacterized protein</fullName>
    </submittedName>
</protein>
<proteinExistence type="predicted"/>
<evidence type="ECO:0000313" key="2">
    <source>
        <dbReference type="Proteomes" id="UP000286415"/>
    </source>
</evidence>
<reference evidence="1 2" key="2">
    <citation type="journal article" date="2021" name="Genomics">
        <title>High-quality reference genome for Clonorchis sinensis.</title>
        <authorList>
            <person name="Young N.D."/>
            <person name="Stroehlein A.J."/>
            <person name="Kinkar L."/>
            <person name="Wang T."/>
            <person name="Sohn W.M."/>
            <person name="Chang B.C.H."/>
            <person name="Kaur P."/>
            <person name="Weisz D."/>
            <person name="Dudchenko O."/>
            <person name="Aiden E.L."/>
            <person name="Korhonen P.K."/>
            <person name="Gasser R.B."/>
        </authorList>
    </citation>
    <scope>NUCLEOTIDE SEQUENCE [LARGE SCALE GENOMIC DNA]</scope>
    <source>
        <strain evidence="1">Cs-k2</strain>
    </source>
</reference>
<dbReference type="Proteomes" id="UP000286415">
    <property type="component" value="Unassembled WGS sequence"/>
</dbReference>
<name>A0A419Q1X4_CLOSI</name>
<sequence length="160" mass="17939">MRRPGKHIHLPGNITNDRFSWVPGEFLVKPNLFANECISHAVWTCTPGVLKPSGLRTFLELSTHISLQGPNISHSATNTPTCKSIWFSRKTPLNLSFMMPPHVSFGTIFEISQYIFIKETTHKLVENSSTAHDRFHPSWGSPGGSSLRVSVNLMFCLFSN</sequence>
<organism evidence="1 2">
    <name type="scientific">Clonorchis sinensis</name>
    <name type="common">Chinese liver fluke</name>
    <dbReference type="NCBI Taxonomy" id="79923"/>
    <lineage>
        <taxon>Eukaryota</taxon>
        <taxon>Metazoa</taxon>
        <taxon>Spiralia</taxon>
        <taxon>Lophotrochozoa</taxon>
        <taxon>Platyhelminthes</taxon>
        <taxon>Trematoda</taxon>
        <taxon>Digenea</taxon>
        <taxon>Opisthorchiida</taxon>
        <taxon>Opisthorchiata</taxon>
        <taxon>Opisthorchiidae</taxon>
        <taxon>Clonorchis</taxon>
    </lineage>
</organism>
<evidence type="ECO:0000313" key="1">
    <source>
        <dbReference type="EMBL" id="KAG5441965.1"/>
    </source>
</evidence>
<dbReference type="AlphaFoldDB" id="A0A419Q1X4"/>
<reference evidence="1 2" key="1">
    <citation type="journal article" date="2018" name="Biotechnol. Adv.">
        <title>Improved genomic resources and new bioinformatic workflow for the carcinogenic parasite Clonorchis sinensis: Biotechnological implications.</title>
        <authorList>
            <person name="Wang D."/>
            <person name="Korhonen P.K."/>
            <person name="Gasser R.B."/>
            <person name="Young N.D."/>
        </authorList>
    </citation>
    <scope>NUCLEOTIDE SEQUENCE [LARGE SCALE GENOMIC DNA]</scope>
    <source>
        <strain evidence="1">Cs-k2</strain>
    </source>
</reference>
<gene>
    <name evidence="1" type="ORF">CSKR_110776</name>
</gene>
<comment type="caution">
    <text evidence="1">The sequence shown here is derived from an EMBL/GenBank/DDBJ whole genome shotgun (WGS) entry which is preliminary data.</text>
</comment>
<dbReference type="EMBL" id="NIRI02000076">
    <property type="protein sequence ID" value="KAG5441965.1"/>
    <property type="molecule type" value="Genomic_DNA"/>
</dbReference>
<accession>A0A419Q1X4</accession>